<proteinExistence type="predicted"/>
<sequence>MLGDDDLDIYEDLEDFQKAEDKKSEQLLAWEEKHKSATVEIEALKAENKALGKKIKVMEVNLQNLLDTAKAEMKRKEALIDQLRKEKDDICFRRKRAPIDEDLAAREHHNKRPKLAQTKEVSRKETEEPKNPFRARSKEDNKTEKPKSRSSSPRHSLHKINNDKPRSHARHFENHQRSRDRRRSRSPRHESSRHRGKSGRESRRRSRSQSPGPKIQRPKSQTITTLFGDEPICSDNESPHSEVAKKMLANKDPSTPVELYTPDSAVKPQSTKQAIPNESEDTAAVDGYFKKNTGVEAKPTETDTTKLCEGFFSSVSKLMNLPIPPLSLFPDKNPMDPIHKVIELQNDVPEPAKQVENVCVVTASEQKDSSIQDEIPPELDSTANAHNDENPEPGKECEINSSNNAEQKEIINETACESIIQDSKLSDMLVAQELTVNETIDETVPMELEYDIYDDLDKSNAPCFSKSIGSTIIEAPKVKDGSESPKRTDENDEGIQIIENIRLPEIADIENIAFTVDKNLQDPERIKTDKFEKLNEDIQEHERKESSYSRDEASTRSSILYAQPDSTKIDHNDDAILENAMNELTGEVVPPGNHNTNYLNLSLEEDAIEMALEQLHQSSPDETVVTSTSTKARQTSKDLIAILAQSPLHTTPLKAKSPLKTPETETPVKTPLKKRRVNLLESAEKSPSQDAPVEETSGSLSCTDDSSNVTKRFSMGHTDYQFEQIENEIVLRVKRRSRRPPRAPIEPKTIPSDGKSV</sequence>
<feature type="compositionally biased region" description="Basic and acidic residues" evidence="2">
    <location>
        <begin position="160"/>
        <end position="177"/>
    </location>
</feature>
<dbReference type="HOGENOM" id="CLU_368135_0_0_1"/>
<name>B3MDR7_DROAN</name>
<dbReference type="eggNOG" id="ENOG502SDD7">
    <property type="taxonomic scope" value="Eukaryota"/>
</dbReference>
<gene>
    <name evidence="3" type="primary">Dana\GF11946</name>
    <name evidence="3" type="synonym">dana_GLEANR_11961</name>
    <name evidence="3" type="ORF">GF11946</name>
</gene>
<keyword evidence="1" id="KW-0175">Coiled coil</keyword>
<feature type="compositionally biased region" description="Basic residues" evidence="2">
    <location>
        <begin position="178"/>
        <end position="207"/>
    </location>
</feature>
<dbReference type="CTD" id="36455"/>
<dbReference type="AlphaFoldDB" id="B3MDR7"/>
<feature type="compositionally biased region" description="Basic and acidic residues" evidence="2">
    <location>
        <begin position="120"/>
        <end position="147"/>
    </location>
</feature>
<dbReference type="InParanoid" id="B3MDR7"/>
<dbReference type="PhylomeDB" id="B3MDR7"/>
<keyword evidence="4" id="KW-1185">Reference proteome</keyword>
<dbReference type="OrthoDB" id="1938039at2759"/>
<accession>B3MDR7</accession>
<feature type="compositionally biased region" description="Basic and acidic residues" evidence="2">
    <location>
        <begin position="94"/>
        <end position="107"/>
    </location>
</feature>
<reference evidence="3 4" key="1">
    <citation type="journal article" date="2007" name="Nature">
        <title>Evolution of genes and genomes on the Drosophila phylogeny.</title>
        <authorList>
            <consortium name="Drosophila 12 Genomes Consortium"/>
            <person name="Clark A.G."/>
            <person name="Eisen M.B."/>
            <person name="Smith D.R."/>
            <person name="Bergman C.M."/>
            <person name="Oliver B."/>
            <person name="Markow T.A."/>
            <person name="Kaufman T.C."/>
            <person name="Kellis M."/>
            <person name="Gelbart W."/>
            <person name="Iyer V.N."/>
            <person name="Pollard D.A."/>
            <person name="Sackton T.B."/>
            <person name="Larracuente A.M."/>
            <person name="Singh N.D."/>
            <person name="Abad J.P."/>
            <person name="Abt D.N."/>
            <person name="Adryan B."/>
            <person name="Aguade M."/>
            <person name="Akashi H."/>
            <person name="Anderson W.W."/>
            <person name="Aquadro C.F."/>
            <person name="Ardell D.H."/>
            <person name="Arguello R."/>
            <person name="Artieri C.G."/>
            <person name="Barbash D.A."/>
            <person name="Barker D."/>
            <person name="Barsanti P."/>
            <person name="Batterham P."/>
            <person name="Batzoglou S."/>
            <person name="Begun D."/>
            <person name="Bhutkar A."/>
            <person name="Blanco E."/>
            <person name="Bosak S.A."/>
            <person name="Bradley R.K."/>
            <person name="Brand A.D."/>
            <person name="Brent M.R."/>
            <person name="Brooks A.N."/>
            <person name="Brown R.H."/>
            <person name="Butlin R.K."/>
            <person name="Caggese C."/>
            <person name="Calvi B.R."/>
            <person name="Bernardo de Carvalho A."/>
            <person name="Caspi A."/>
            <person name="Castrezana S."/>
            <person name="Celniker S.E."/>
            <person name="Chang J.L."/>
            <person name="Chapple C."/>
            <person name="Chatterji S."/>
            <person name="Chinwalla A."/>
            <person name="Civetta A."/>
            <person name="Clifton S.W."/>
            <person name="Comeron J.M."/>
            <person name="Costello J.C."/>
            <person name="Coyne J.A."/>
            <person name="Daub J."/>
            <person name="David R.G."/>
            <person name="Delcher A.L."/>
            <person name="Delehaunty K."/>
            <person name="Do C.B."/>
            <person name="Ebling H."/>
            <person name="Edwards K."/>
            <person name="Eickbush T."/>
            <person name="Evans J.D."/>
            <person name="Filipski A."/>
            <person name="Findeiss S."/>
            <person name="Freyhult E."/>
            <person name="Fulton L."/>
            <person name="Fulton R."/>
            <person name="Garcia A.C."/>
            <person name="Gardiner A."/>
            <person name="Garfield D.A."/>
            <person name="Garvin B.E."/>
            <person name="Gibson G."/>
            <person name="Gilbert D."/>
            <person name="Gnerre S."/>
            <person name="Godfrey J."/>
            <person name="Good R."/>
            <person name="Gotea V."/>
            <person name="Gravely B."/>
            <person name="Greenberg A.J."/>
            <person name="Griffiths-Jones S."/>
            <person name="Gross S."/>
            <person name="Guigo R."/>
            <person name="Gustafson E.A."/>
            <person name="Haerty W."/>
            <person name="Hahn M.W."/>
            <person name="Halligan D.L."/>
            <person name="Halpern A.L."/>
            <person name="Halter G.M."/>
            <person name="Han M.V."/>
            <person name="Heger A."/>
            <person name="Hillier L."/>
            <person name="Hinrichs A.S."/>
            <person name="Holmes I."/>
            <person name="Hoskins R.A."/>
            <person name="Hubisz M.J."/>
            <person name="Hultmark D."/>
            <person name="Huntley M.A."/>
            <person name="Jaffe D.B."/>
            <person name="Jagadeeshan S."/>
            <person name="Jeck W.R."/>
            <person name="Johnson J."/>
            <person name="Jones C.D."/>
            <person name="Jordan W.C."/>
            <person name="Karpen G.H."/>
            <person name="Kataoka E."/>
            <person name="Keightley P.D."/>
            <person name="Kheradpour P."/>
            <person name="Kirkness E.F."/>
            <person name="Koerich L.B."/>
            <person name="Kristiansen K."/>
            <person name="Kudrna D."/>
            <person name="Kulathinal R.J."/>
            <person name="Kumar S."/>
            <person name="Kwok R."/>
            <person name="Lander E."/>
            <person name="Langley C.H."/>
            <person name="Lapoint R."/>
            <person name="Lazzaro B.P."/>
            <person name="Lee S.J."/>
            <person name="Levesque L."/>
            <person name="Li R."/>
            <person name="Lin C.F."/>
            <person name="Lin M.F."/>
            <person name="Lindblad-Toh K."/>
            <person name="Llopart A."/>
            <person name="Long M."/>
            <person name="Low L."/>
            <person name="Lozovsky E."/>
            <person name="Lu J."/>
            <person name="Luo M."/>
            <person name="Machado C.A."/>
            <person name="Makalowski W."/>
            <person name="Marzo M."/>
            <person name="Matsuda M."/>
            <person name="Matzkin L."/>
            <person name="McAllister B."/>
            <person name="McBride C.S."/>
            <person name="McKernan B."/>
            <person name="McKernan K."/>
            <person name="Mendez-Lago M."/>
            <person name="Minx P."/>
            <person name="Mollenhauer M.U."/>
            <person name="Montooth K."/>
            <person name="Mount S.M."/>
            <person name="Mu X."/>
            <person name="Myers E."/>
            <person name="Negre B."/>
            <person name="Newfeld S."/>
            <person name="Nielsen R."/>
            <person name="Noor M.A."/>
            <person name="O'Grady P."/>
            <person name="Pachter L."/>
            <person name="Papaceit M."/>
            <person name="Parisi M.J."/>
            <person name="Parisi M."/>
            <person name="Parts L."/>
            <person name="Pedersen J.S."/>
            <person name="Pesole G."/>
            <person name="Phillippy A.M."/>
            <person name="Ponting C.P."/>
            <person name="Pop M."/>
            <person name="Porcelli D."/>
            <person name="Powell J.R."/>
            <person name="Prohaska S."/>
            <person name="Pruitt K."/>
            <person name="Puig M."/>
            <person name="Quesneville H."/>
            <person name="Ram K.R."/>
            <person name="Rand D."/>
            <person name="Rasmussen M.D."/>
            <person name="Reed L.K."/>
            <person name="Reenan R."/>
            <person name="Reily A."/>
            <person name="Remington K.A."/>
            <person name="Rieger T.T."/>
            <person name="Ritchie M.G."/>
            <person name="Robin C."/>
            <person name="Rogers Y.H."/>
            <person name="Rohde C."/>
            <person name="Rozas J."/>
            <person name="Rubenfield M.J."/>
            <person name="Ruiz A."/>
            <person name="Russo S."/>
            <person name="Salzberg S.L."/>
            <person name="Sanchez-Gracia A."/>
            <person name="Saranga D.J."/>
            <person name="Sato H."/>
            <person name="Schaeffer S.W."/>
            <person name="Schatz M.C."/>
            <person name="Schlenke T."/>
            <person name="Schwartz R."/>
            <person name="Segarra C."/>
            <person name="Singh R.S."/>
            <person name="Sirot L."/>
            <person name="Sirota M."/>
            <person name="Sisneros N.B."/>
            <person name="Smith C.D."/>
            <person name="Smith T.F."/>
            <person name="Spieth J."/>
            <person name="Stage D.E."/>
            <person name="Stark A."/>
            <person name="Stephan W."/>
            <person name="Strausberg R.L."/>
            <person name="Strempel S."/>
            <person name="Sturgill D."/>
            <person name="Sutton G."/>
            <person name="Sutton G.G."/>
            <person name="Tao W."/>
            <person name="Teichmann S."/>
            <person name="Tobari Y.N."/>
            <person name="Tomimura Y."/>
            <person name="Tsolas J.M."/>
            <person name="Valente V.L."/>
            <person name="Venter E."/>
            <person name="Venter J.C."/>
            <person name="Vicario S."/>
            <person name="Vieira F.G."/>
            <person name="Vilella A.J."/>
            <person name="Villasante A."/>
            <person name="Walenz B."/>
            <person name="Wang J."/>
            <person name="Wasserman M."/>
            <person name="Watts T."/>
            <person name="Wilson D."/>
            <person name="Wilson R.K."/>
            <person name="Wing R.A."/>
            <person name="Wolfner M.F."/>
            <person name="Wong A."/>
            <person name="Wong G.K."/>
            <person name="Wu C.I."/>
            <person name="Wu G."/>
            <person name="Yamamoto D."/>
            <person name="Yang H.P."/>
            <person name="Yang S.P."/>
            <person name="Yorke J.A."/>
            <person name="Yoshida K."/>
            <person name="Zdobnov E."/>
            <person name="Zhang P."/>
            <person name="Zhang Y."/>
            <person name="Zimin A.V."/>
            <person name="Baldwin J."/>
            <person name="Abdouelleil A."/>
            <person name="Abdulkadir J."/>
            <person name="Abebe A."/>
            <person name="Abera B."/>
            <person name="Abreu J."/>
            <person name="Acer S.C."/>
            <person name="Aftuck L."/>
            <person name="Alexander A."/>
            <person name="An P."/>
            <person name="Anderson E."/>
            <person name="Anderson S."/>
            <person name="Arachi H."/>
            <person name="Azer M."/>
            <person name="Bachantsang P."/>
            <person name="Barry A."/>
            <person name="Bayul T."/>
            <person name="Berlin A."/>
            <person name="Bessette D."/>
            <person name="Bloom T."/>
            <person name="Blye J."/>
            <person name="Boguslavskiy L."/>
            <person name="Bonnet C."/>
            <person name="Boukhgalter B."/>
            <person name="Bourzgui I."/>
            <person name="Brown A."/>
            <person name="Cahill P."/>
            <person name="Channer S."/>
            <person name="Cheshatsang Y."/>
            <person name="Chuda L."/>
            <person name="Citroen M."/>
            <person name="Collymore A."/>
            <person name="Cooke P."/>
            <person name="Costello M."/>
            <person name="D'Aco K."/>
            <person name="Daza R."/>
            <person name="De Haan G."/>
            <person name="DeGray S."/>
            <person name="DeMaso C."/>
            <person name="Dhargay N."/>
            <person name="Dooley K."/>
            <person name="Dooley E."/>
            <person name="Doricent M."/>
            <person name="Dorje P."/>
            <person name="Dorjee K."/>
            <person name="Dupes A."/>
            <person name="Elong R."/>
            <person name="Falk J."/>
            <person name="Farina A."/>
            <person name="Faro S."/>
            <person name="Ferguson D."/>
            <person name="Fisher S."/>
            <person name="Foley C.D."/>
            <person name="Franke A."/>
            <person name="Friedrich D."/>
            <person name="Gadbois L."/>
            <person name="Gearin G."/>
            <person name="Gearin C.R."/>
            <person name="Giannoukos G."/>
            <person name="Goode T."/>
            <person name="Graham J."/>
            <person name="Grandbois E."/>
            <person name="Grewal S."/>
            <person name="Gyaltsen K."/>
            <person name="Hafez N."/>
            <person name="Hagos B."/>
            <person name="Hall J."/>
            <person name="Henson C."/>
            <person name="Hollinger A."/>
            <person name="Honan T."/>
            <person name="Huard M.D."/>
            <person name="Hughes L."/>
            <person name="Hurhula B."/>
            <person name="Husby M.E."/>
            <person name="Kamat A."/>
            <person name="Kanga B."/>
            <person name="Kashin S."/>
            <person name="Khazanovich D."/>
            <person name="Kisner P."/>
            <person name="Lance K."/>
            <person name="Lara M."/>
            <person name="Lee W."/>
            <person name="Lennon N."/>
            <person name="Letendre F."/>
            <person name="LeVine R."/>
            <person name="Lipovsky A."/>
            <person name="Liu X."/>
            <person name="Liu J."/>
            <person name="Liu S."/>
            <person name="Lokyitsang T."/>
            <person name="Lokyitsang Y."/>
            <person name="Lubonja R."/>
            <person name="Lui A."/>
            <person name="MacDonald P."/>
            <person name="Magnisalis V."/>
            <person name="Maru K."/>
            <person name="Matthews C."/>
            <person name="McCusker W."/>
            <person name="McDonough S."/>
            <person name="Mehta T."/>
            <person name="Meldrim J."/>
            <person name="Meneus L."/>
            <person name="Mihai O."/>
            <person name="Mihalev A."/>
            <person name="Mihova T."/>
            <person name="Mittelman R."/>
            <person name="Mlenga V."/>
            <person name="Montmayeur A."/>
            <person name="Mulrain L."/>
            <person name="Navidi A."/>
            <person name="Naylor J."/>
            <person name="Negash T."/>
            <person name="Nguyen T."/>
            <person name="Nguyen N."/>
            <person name="Nicol R."/>
            <person name="Norbu C."/>
            <person name="Norbu N."/>
            <person name="Novod N."/>
            <person name="O'Neill B."/>
            <person name="Osman S."/>
            <person name="Markiewicz E."/>
            <person name="Oyono O.L."/>
            <person name="Patti C."/>
            <person name="Phunkhang P."/>
            <person name="Pierre F."/>
            <person name="Priest M."/>
            <person name="Raghuraman S."/>
            <person name="Rege F."/>
            <person name="Reyes R."/>
            <person name="Rise C."/>
            <person name="Rogov P."/>
            <person name="Ross K."/>
            <person name="Ryan E."/>
            <person name="Settipalli S."/>
            <person name="Shea T."/>
            <person name="Sherpa N."/>
            <person name="Shi L."/>
            <person name="Shih D."/>
            <person name="Sparrow T."/>
            <person name="Spaulding J."/>
            <person name="Stalker J."/>
            <person name="Stange-Thomann N."/>
            <person name="Stavropoulos S."/>
            <person name="Stone C."/>
            <person name="Strader C."/>
            <person name="Tesfaye S."/>
            <person name="Thomson T."/>
            <person name="Thoulutsang Y."/>
            <person name="Thoulutsang D."/>
            <person name="Topham K."/>
            <person name="Topping I."/>
            <person name="Tsamla T."/>
            <person name="Vassiliev H."/>
            <person name="Vo A."/>
            <person name="Wangchuk T."/>
            <person name="Wangdi T."/>
            <person name="Weiand M."/>
            <person name="Wilkinson J."/>
            <person name="Wilson A."/>
            <person name="Yadav S."/>
            <person name="Young G."/>
            <person name="Yu Q."/>
            <person name="Zembek L."/>
            <person name="Zhong D."/>
            <person name="Zimmer A."/>
            <person name="Zwirko Z."/>
            <person name="Jaffe D.B."/>
            <person name="Alvarez P."/>
            <person name="Brockman W."/>
            <person name="Butler J."/>
            <person name="Chin C."/>
            <person name="Gnerre S."/>
            <person name="Grabherr M."/>
            <person name="Kleber M."/>
            <person name="Mauceli E."/>
            <person name="MacCallum I."/>
        </authorList>
    </citation>
    <scope>NUCLEOTIDE SEQUENCE [LARGE SCALE GENOMIC DNA]</scope>
    <source>
        <strain evidence="4">Tucson 14024-0371.13</strain>
    </source>
</reference>
<evidence type="ECO:0000313" key="3">
    <source>
        <dbReference type="EMBL" id="EDV36452.1"/>
    </source>
</evidence>
<dbReference type="FunCoup" id="B3MDR7">
    <property type="interactions" value="301"/>
</dbReference>
<feature type="compositionally biased region" description="Polar residues" evidence="2">
    <location>
        <begin position="696"/>
        <end position="711"/>
    </location>
</feature>
<feature type="region of interest" description="Disordered" evidence="2">
    <location>
        <begin position="94"/>
        <end position="279"/>
    </location>
</feature>
<feature type="coiled-coil region" evidence="1">
    <location>
        <begin position="524"/>
        <end position="551"/>
    </location>
</feature>
<evidence type="ECO:0000256" key="1">
    <source>
        <dbReference type="SAM" id="Coils"/>
    </source>
</evidence>
<evidence type="ECO:0000256" key="2">
    <source>
        <dbReference type="SAM" id="MobiDB-lite"/>
    </source>
</evidence>
<dbReference type="KEGG" id="dan:6494805"/>
<feature type="region of interest" description="Disordered" evidence="2">
    <location>
        <begin position="651"/>
        <end position="711"/>
    </location>
</feature>
<feature type="coiled-coil region" evidence="1">
    <location>
        <begin position="27"/>
        <end position="89"/>
    </location>
</feature>
<evidence type="ECO:0000313" key="4">
    <source>
        <dbReference type="Proteomes" id="UP000007801"/>
    </source>
</evidence>
<feature type="compositionally biased region" description="Low complexity" evidence="2">
    <location>
        <begin position="658"/>
        <end position="670"/>
    </location>
</feature>
<dbReference type="Proteomes" id="UP000007801">
    <property type="component" value="Unassembled WGS sequence"/>
</dbReference>
<feature type="region of interest" description="Disordered" evidence="2">
    <location>
        <begin position="733"/>
        <end position="757"/>
    </location>
</feature>
<dbReference type="GeneID" id="6494805"/>
<organism evidence="3 4">
    <name type="scientific">Drosophila ananassae</name>
    <name type="common">Fruit fly</name>
    <dbReference type="NCBI Taxonomy" id="7217"/>
    <lineage>
        <taxon>Eukaryota</taxon>
        <taxon>Metazoa</taxon>
        <taxon>Ecdysozoa</taxon>
        <taxon>Arthropoda</taxon>
        <taxon>Hexapoda</taxon>
        <taxon>Insecta</taxon>
        <taxon>Pterygota</taxon>
        <taxon>Neoptera</taxon>
        <taxon>Endopterygota</taxon>
        <taxon>Diptera</taxon>
        <taxon>Brachycera</taxon>
        <taxon>Muscomorpha</taxon>
        <taxon>Ephydroidea</taxon>
        <taxon>Drosophilidae</taxon>
        <taxon>Drosophila</taxon>
        <taxon>Sophophora</taxon>
    </lineage>
</organism>
<dbReference type="OMA" id="ETDRNPF"/>
<protein>
    <submittedName>
        <fullName evidence="3">Uncharacterized protein, isoform A</fullName>
    </submittedName>
</protein>
<feature type="region of interest" description="Disordered" evidence="2">
    <location>
        <begin position="364"/>
        <end position="399"/>
    </location>
</feature>
<feature type="compositionally biased region" description="Basic and acidic residues" evidence="2">
    <location>
        <begin position="386"/>
        <end position="398"/>
    </location>
</feature>
<feature type="compositionally biased region" description="Polar residues" evidence="2">
    <location>
        <begin position="267"/>
        <end position="276"/>
    </location>
</feature>
<dbReference type="EMBL" id="CH902619">
    <property type="protein sequence ID" value="EDV36452.1"/>
    <property type="molecule type" value="Genomic_DNA"/>
</dbReference>